<feature type="transmembrane region" description="Helical" evidence="8">
    <location>
        <begin position="558"/>
        <end position="581"/>
    </location>
</feature>
<gene>
    <name evidence="9" type="primary">fhuB</name>
    <name evidence="9" type="ORF">FCL42_19660</name>
</gene>
<feature type="transmembrane region" description="Helical" evidence="8">
    <location>
        <begin position="344"/>
        <end position="365"/>
    </location>
</feature>
<dbReference type="NCBIfam" id="NF007866">
    <property type="entry name" value="PRK10577.1-2"/>
    <property type="match status" value="1"/>
</dbReference>
<evidence type="ECO:0000256" key="6">
    <source>
        <dbReference type="ARBA" id="ARBA00022989"/>
    </source>
</evidence>
<feature type="transmembrane region" description="Helical" evidence="8">
    <location>
        <begin position="305"/>
        <end position="323"/>
    </location>
</feature>
<evidence type="ECO:0000256" key="8">
    <source>
        <dbReference type="SAM" id="Phobius"/>
    </source>
</evidence>
<dbReference type="InterPro" id="IPR037294">
    <property type="entry name" value="ABC_BtuC-like"/>
</dbReference>
<evidence type="ECO:0000256" key="5">
    <source>
        <dbReference type="ARBA" id="ARBA00022692"/>
    </source>
</evidence>
<dbReference type="Gene3D" id="1.10.3470.10">
    <property type="entry name" value="ABC transporter involved in vitamin B12 uptake, BtuC"/>
    <property type="match status" value="2"/>
</dbReference>
<evidence type="ECO:0000256" key="4">
    <source>
        <dbReference type="ARBA" id="ARBA00022475"/>
    </source>
</evidence>
<feature type="transmembrane region" description="Helical" evidence="8">
    <location>
        <begin position="470"/>
        <end position="490"/>
    </location>
</feature>
<dbReference type="GO" id="GO:0022857">
    <property type="term" value="F:transmembrane transporter activity"/>
    <property type="evidence" value="ECO:0007669"/>
    <property type="project" value="InterPro"/>
</dbReference>
<name>A0A4U1BFP1_9GAMM</name>
<feature type="transmembrane region" description="Helical" evidence="8">
    <location>
        <begin position="190"/>
        <end position="212"/>
    </location>
</feature>
<evidence type="ECO:0000256" key="7">
    <source>
        <dbReference type="ARBA" id="ARBA00023136"/>
    </source>
</evidence>
<keyword evidence="4" id="KW-1003">Cell membrane</keyword>
<evidence type="ECO:0000313" key="10">
    <source>
        <dbReference type="Proteomes" id="UP000305675"/>
    </source>
</evidence>
<feature type="transmembrane region" description="Helical" evidence="8">
    <location>
        <begin position="415"/>
        <end position="433"/>
    </location>
</feature>
<reference evidence="9 10" key="1">
    <citation type="submission" date="2019-04" db="EMBL/GenBank/DDBJ databases">
        <authorList>
            <person name="Hwang J.C."/>
        </authorList>
    </citation>
    <scope>NUCLEOTIDE SEQUENCE [LARGE SCALE GENOMIC DNA]</scope>
    <source>
        <strain evidence="9 10">IMCC35002</strain>
    </source>
</reference>
<comment type="subcellular location">
    <subcellularLocation>
        <location evidence="1">Cell membrane</location>
        <topology evidence="1">Multi-pass membrane protein</topology>
    </subcellularLocation>
</comment>
<dbReference type="RefSeq" id="WP_136865137.1">
    <property type="nucleotide sequence ID" value="NZ_SWCJ01000023.1"/>
</dbReference>
<organism evidence="9 10">
    <name type="scientific">Ferrimonas aestuarii</name>
    <dbReference type="NCBI Taxonomy" id="2569539"/>
    <lineage>
        <taxon>Bacteria</taxon>
        <taxon>Pseudomonadati</taxon>
        <taxon>Pseudomonadota</taxon>
        <taxon>Gammaproteobacteria</taxon>
        <taxon>Alteromonadales</taxon>
        <taxon>Ferrimonadaceae</taxon>
        <taxon>Ferrimonas</taxon>
    </lineage>
</organism>
<feature type="transmembrane region" description="Helical" evidence="8">
    <location>
        <begin position="53"/>
        <end position="73"/>
    </location>
</feature>
<keyword evidence="5 8" id="KW-0812">Transmembrane</keyword>
<dbReference type="Proteomes" id="UP000305675">
    <property type="component" value="Unassembled WGS sequence"/>
</dbReference>
<evidence type="ECO:0000256" key="2">
    <source>
        <dbReference type="ARBA" id="ARBA00007935"/>
    </source>
</evidence>
<dbReference type="PANTHER" id="PTHR30472">
    <property type="entry name" value="FERRIC ENTEROBACTIN TRANSPORT SYSTEM PERMEASE PROTEIN"/>
    <property type="match status" value="1"/>
</dbReference>
<evidence type="ECO:0000313" key="9">
    <source>
        <dbReference type="EMBL" id="TKB50113.1"/>
    </source>
</evidence>
<evidence type="ECO:0000256" key="3">
    <source>
        <dbReference type="ARBA" id="ARBA00022448"/>
    </source>
</evidence>
<feature type="transmembrane region" description="Helical" evidence="8">
    <location>
        <begin position="626"/>
        <end position="647"/>
    </location>
</feature>
<keyword evidence="10" id="KW-1185">Reference proteome</keyword>
<comment type="caution">
    <text evidence="9">The sequence shown here is derived from an EMBL/GenBank/DDBJ whole genome shotgun (WGS) entry which is preliminary data.</text>
</comment>
<dbReference type="InterPro" id="IPR000522">
    <property type="entry name" value="ABC_transptr_permease_BtuC"/>
</dbReference>
<protein>
    <submittedName>
        <fullName evidence="9">Fe(3+)-hydroxamate ABC transporter permease FhuB</fullName>
    </submittedName>
</protein>
<feature type="transmembrane region" description="Helical" evidence="8">
    <location>
        <begin position="138"/>
        <end position="161"/>
    </location>
</feature>
<evidence type="ECO:0000256" key="1">
    <source>
        <dbReference type="ARBA" id="ARBA00004651"/>
    </source>
</evidence>
<comment type="similarity">
    <text evidence="2">Belongs to the binding-protein-dependent transport system permease family. FecCD subfamily.</text>
</comment>
<dbReference type="GO" id="GO:0005886">
    <property type="term" value="C:plasma membrane"/>
    <property type="evidence" value="ECO:0007669"/>
    <property type="project" value="UniProtKB-SubCell"/>
</dbReference>
<sequence>MNHASRLMTALLLAIALMTAASIQHNLAGLSLDSLWEVSPTNWQTLLLQYSWAPRQAVALIAGALLGLSGCLMQQCLRNPLASPSTLGVSAGAQLSLTLATLYAPSLLVIGRNSIAIIGALAAAALALALASRRQFSPLAVVLAGLLLSLYCGAASSALLLMRHDQLASVFIWGGGSLVQNGWQSAQTLALTLAAATLGATVLIRPLSLLSLGEQAASALGVRLGTLRIATLTLAAILSAIVVAEVGVIGFIGLAAPALARLCGCNRFGHQLLWSPLLGALTLWGVDLCLQLVGPISGSQIPTGAVTGLFGAPLLMLLLARLPKLSPQLETNHHQSWHHPHPQALVFGAMAFTILATLAALYSGFGLQGWSLDNGELLPWRWPRVTAAGCAGLLLAASGVIMQRLLANPMASPELLGVSSGAAIGIAVVMIGLGTASLAAQLMGATFGALIALGMIIALSHRVQYQASHLILAGIALTALMEGLAVLMTASGDPRAVALMSWLSGSTYRVSPSLALSCALAAALLLMLVLIARRPLQAIALGDSISRNSGFAPNRSRLALLILVAACSAAATLAVGPMSFVSLMAPHIARQLGAASLQHQLILAMPIGMALLISADWVGRYLIYPWQLPAGLVTTLLGGPYLLWLMLKRN</sequence>
<keyword evidence="3" id="KW-0813">Transport</keyword>
<feature type="transmembrane region" description="Helical" evidence="8">
    <location>
        <begin position="110"/>
        <end position="131"/>
    </location>
</feature>
<dbReference type="CDD" id="cd06550">
    <property type="entry name" value="TM_ABC_iron-siderophores_like"/>
    <property type="match status" value="2"/>
</dbReference>
<dbReference type="EMBL" id="SWCJ01000023">
    <property type="protein sequence ID" value="TKB50113.1"/>
    <property type="molecule type" value="Genomic_DNA"/>
</dbReference>
<feature type="transmembrane region" description="Helical" evidence="8">
    <location>
        <begin position="85"/>
        <end position="104"/>
    </location>
</feature>
<dbReference type="OrthoDB" id="9811721at2"/>
<dbReference type="SUPFAM" id="SSF81345">
    <property type="entry name" value="ABC transporter involved in vitamin B12 uptake, BtuC"/>
    <property type="match status" value="2"/>
</dbReference>
<keyword evidence="6 8" id="KW-1133">Transmembrane helix</keyword>
<feature type="transmembrane region" description="Helical" evidence="8">
    <location>
        <begin position="439"/>
        <end position="458"/>
    </location>
</feature>
<dbReference type="PANTHER" id="PTHR30472:SF37">
    <property type="entry name" value="FE(3+) DICITRATE TRANSPORT SYSTEM PERMEASE PROTEIN FECD-RELATED"/>
    <property type="match status" value="1"/>
</dbReference>
<dbReference type="GO" id="GO:0033214">
    <property type="term" value="P:siderophore-iron import into cell"/>
    <property type="evidence" value="ECO:0007669"/>
    <property type="project" value="TreeGrafter"/>
</dbReference>
<dbReference type="Pfam" id="PF01032">
    <property type="entry name" value="FecCD"/>
    <property type="match status" value="2"/>
</dbReference>
<keyword evidence="7 8" id="KW-0472">Membrane</keyword>
<feature type="transmembrane region" description="Helical" evidence="8">
    <location>
        <begin position="510"/>
        <end position="531"/>
    </location>
</feature>
<feature type="transmembrane region" description="Helical" evidence="8">
    <location>
        <begin position="232"/>
        <end position="260"/>
    </location>
</feature>
<dbReference type="AlphaFoldDB" id="A0A4U1BFP1"/>
<proteinExistence type="inferred from homology"/>
<feature type="transmembrane region" description="Helical" evidence="8">
    <location>
        <begin position="385"/>
        <end position="403"/>
    </location>
</feature>
<accession>A0A4U1BFP1</accession>